<feature type="compositionally biased region" description="Low complexity" evidence="1">
    <location>
        <begin position="193"/>
        <end position="217"/>
    </location>
</feature>
<dbReference type="OrthoDB" id="5175407at2759"/>
<evidence type="ECO:0000313" key="2">
    <source>
        <dbReference type="EMBL" id="ROV89591.1"/>
    </source>
</evidence>
<accession>A0A423VF20</accession>
<dbReference type="Proteomes" id="UP000283895">
    <property type="component" value="Unassembled WGS sequence"/>
</dbReference>
<sequence>MTSFLFPIIADLAGGVRSKNDVAPFLSDIARATLDSADALDLFKNLIEGKAGGPESVGFMAFDAHGGDAGCQLRAGMMQEVFLVYRYINTELPEVWVKFRVLIDTYTTKLRQIHENAKEACKGMMTHKVHPKVFGGPTEDTLKLIGWDTTDTSREEHTLGSLVQQALVSQGSKLPPNISFLAHFLQDSEAGMSDQDSSTPPSPDCSSTRTLTSTGTTEYDFDGSSSQTSLCGVEDTKKLRLDPLTTRQGGADSKVGQSIAKVHSFFEDTLPMMCSWDPLSVCTLTRFVVFCYVLSKYKAFSIVNDTVGARTAPEDAAEVSYSFIRPYTGKKKVPGKPQRILRELRELQSWLSDLSCAWQKSLAQRSVQSVDMEQLIVSTTQESGKGLKSMACYPGYLLIRESWASMNCTLLLVDRHFCPSGGFHYNVFLATMKSPAFNACPCQRYPLGVQVAWSLERIKLTDLIQDSDSTMSEPAGDGPGSQDTETAFVGNRIDLWAHTVASRGEFAAAECARTLKESWMASRREADEMGTGHGGMHTFTWQHALLETKARVAKRIERWMEIGDLMPLHAPICARSQDDH</sequence>
<dbReference type="AlphaFoldDB" id="A0A423VF20"/>
<name>A0A423VF20_9PEZI</name>
<dbReference type="EMBL" id="LKEA01000069">
    <property type="protein sequence ID" value="ROV89591.1"/>
    <property type="molecule type" value="Genomic_DNA"/>
</dbReference>
<organism evidence="2 3">
    <name type="scientific">Cytospora schulzeri</name>
    <dbReference type="NCBI Taxonomy" id="448051"/>
    <lineage>
        <taxon>Eukaryota</taxon>
        <taxon>Fungi</taxon>
        <taxon>Dikarya</taxon>
        <taxon>Ascomycota</taxon>
        <taxon>Pezizomycotina</taxon>
        <taxon>Sordariomycetes</taxon>
        <taxon>Sordariomycetidae</taxon>
        <taxon>Diaporthales</taxon>
        <taxon>Cytosporaceae</taxon>
        <taxon>Cytospora</taxon>
    </lineage>
</organism>
<dbReference type="STRING" id="356882.A0A423VF20"/>
<comment type="caution">
    <text evidence="2">The sequence shown here is derived from an EMBL/GenBank/DDBJ whole genome shotgun (WGS) entry which is preliminary data.</text>
</comment>
<reference evidence="2 3" key="1">
    <citation type="submission" date="2015-09" db="EMBL/GenBank/DDBJ databases">
        <title>Host preference determinants of Valsa canker pathogens revealed by comparative genomics.</title>
        <authorList>
            <person name="Yin Z."/>
            <person name="Huang L."/>
        </authorList>
    </citation>
    <scope>NUCLEOTIDE SEQUENCE [LARGE SCALE GENOMIC DNA]</scope>
    <source>
        <strain evidence="2 3">03-1</strain>
    </source>
</reference>
<evidence type="ECO:0000256" key="1">
    <source>
        <dbReference type="SAM" id="MobiDB-lite"/>
    </source>
</evidence>
<gene>
    <name evidence="2" type="ORF">VMCG_09948</name>
</gene>
<feature type="region of interest" description="Disordered" evidence="1">
    <location>
        <begin position="190"/>
        <end position="223"/>
    </location>
</feature>
<protein>
    <submittedName>
        <fullName evidence="2">Uncharacterized protein</fullName>
    </submittedName>
</protein>
<proteinExistence type="predicted"/>
<evidence type="ECO:0000313" key="3">
    <source>
        <dbReference type="Proteomes" id="UP000283895"/>
    </source>
</evidence>
<keyword evidence="3" id="KW-1185">Reference proteome</keyword>